<dbReference type="RefSeq" id="WP_084930098.1">
    <property type="nucleotide sequence ID" value="NZ_NCVN01000018.1"/>
</dbReference>
<proteinExistence type="inferred from homology"/>
<accession>A0A1X1L6Y0</accession>
<evidence type="ECO:0000313" key="7">
    <source>
        <dbReference type="Proteomes" id="UP000193206"/>
    </source>
</evidence>
<evidence type="ECO:0000256" key="4">
    <source>
        <dbReference type="ARBA" id="ARBA00022840"/>
    </source>
</evidence>
<keyword evidence="2" id="KW-0813">Transport</keyword>
<dbReference type="GO" id="GO:0005524">
    <property type="term" value="F:ATP binding"/>
    <property type="evidence" value="ECO:0007669"/>
    <property type="project" value="UniProtKB-KW"/>
</dbReference>
<keyword evidence="3" id="KW-0547">Nucleotide-binding</keyword>
<sequence>MLKAVNISKNYTFKKRTGLFQYEKQIKKAIVNVNLSLPKGKIIGVLGENGAGKTTLIKMLTTLLTNDTGIILIDGVDINENLKNTRKKINIISGGEKNLYWRLTAVENLIYFASLYGISKREALPKIEKLLIELGLWDSKDIPVEKYSKGMKQRLQIAKGLINDPEYLFLDEPTLGLDVSVAHELRKKLKEIAIKRNTGILLTTHYMAEAEELCDYIYFLKKGKIIISGTKDEVFDKLKLSPEIHITLAPQFQWNSMEIKRLRDLFPALEYRKEENLTLIKFSLLKYKVQSVIKTIYESNIDIIEIKHTEPSLEDVVLHLGRR</sequence>
<comment type="caution">
    <text evidence="6">The sequence shown here is derived from an EMBL/GenBank/DDBJ whole genome shotgun (WGS) entry which is preliminary data.</text>
</comment>
<dbReference type="EMBL" id="NCVN01000018">
    <property type="protein sequence ID" value="ORP07448.1"/>
    <property type="molecule type" value="Genomic_DNA"/>
</dbReference>
<dbReference type="InterPro" id="IPR003593">
    <property type="entry name" value="AAA+_ATPase"/>
</dbReference>
<dbReference type="SUPFAM" id="SSF52540">
    <property type="entry name" value="P-loop containing nucleoside triphosphate hydrolases"/>
    <property type="match status" value="1"/>
</dbReference>
<evidence type="ECO:0000259" key="5">
    <source>
        <dbReference type="PROSITE" id="PS50893"/>
    </source>
</evidence>
<evidence type="ECO:0000256" key="1">
    <source>
        <dbReference type="ARBA" id="ARBA00005417"/>
    </source>
</evidence>
<evidence type="ECO:0000313" key="6">
    <source>
        <dbReference type="EMBL" id="ORP07448.1"/>
    </source>
</evidence>
<dbReference type="PANTHER" id="PTHR42711">
    <property type="entry name" value="ABC TRANSPORTER ATP-BINDING PROTEIN"/>
    <property type="match status" value="1"/>
</dbReference>
<dbReference type="InterPro" id="IPR027417">
    <property type="entry name" value="P-loop_NTPase"/>
</dbReference>
<dbReference type="PROSITE" id="PS00211">
    <property type="entry name" value="ABC_TRANSPORTER_1"/>
    <property type="match status" value="1"/>
</dbReference>
<dbReference type="PANTHER" id="PTHR42711:SF5">
    <property type="entry name" value="ABC TRANSPORTER ATP-BINDING PROTEIN NATA"/>
    <property type="match status" value="1"/>
</dbReference>
<evidence type="ECO:0000256" key="3">
    <source>
        <dbReference type="ARBA" id="ARBA00022741"/>
    </source>
</evidence>
<evidence type="ECO:0000256" key="2">
    <source>
        <dbReference type="ARBA" id="ARBA00022448"/>
    </source>
</evidence>
<feature type="domain" description="ABC transporter" evidence="5">
    <location>
        <begin position="2"/>
        <end position="247"/>
    </location>
</feature>
<dbReference type="GO" id="GO:0016887">
    <property type="term" value="F:ATP hydrolysis activity"/>
    <property type="evidence" value="ECO:0007669"/>
    <property type="project" value="InterPro"/>
</dbReference>
<reference evidence="6 7" key="1">
    <citation type="journal article" date="2016" name="Eur. J. Clin. Microbiol. Infect. Dis.">
        <title>Whole genome sequencing as a tool for phylogenetic analysis of clinical strains of Mitis group streptococci.</title>
        <authorList>
            <person name="Rasmussen L.H."/>
            <person name="Dargis R."/>
            <person name="Hojholt K."/>
            <person name="Christensen J.J."/>
            <person name="Skovgaard O."/>
            <person name="Justesen U.S."/>
            <person name="Rosenvinge F.S."/>
            <person name="Moser C."/>
            <person name="Lukjancenko O."/>
            <person name="Rasmussen S."/>
            <person name="Nielsen X.C."/>
        </authorList>
    </citation>
    <scope>NUCLEOTIDE SEQUENCE [LARGE SCALE GENOMIC DNA]</scope>
    <source>
        <strain evidence="6 7">B_009152_10</strain>
    </source>
</reference>
<dbReference type="Gene3D" id="3.40.50.300">
    <property type="entry name" value="P-loop containing nucleotide triphosphate hydrolases"/>
    <property type="match status" value="1"/>
</dbReference>
<dbReference type="SMART" id="SM00382">
    <property type="entry name" value="AAA"/>
    <property type="match status" value="1"/>
</dbReference>
<protein>
    <submittedName>
        <fullName evidence="6">ABC transporter ATP-binding protein</fullName>
    </submittedName>
</protein>
<name>A0A1X1L6Y0_STRMT</name>
<keyword evidence="4 6" id="KW-0067">ATP-binding</keyword>
<dbReference type="InterPro" id="IPR003439">
    <property type="entry name" value="ABC_transporter-like_ATP-bd"/>
</dbReference>
<dbReference type="InterPro" id="IPR050763">
    <property type="entry name" value="ABC_transporter_ATP-binding"/>
</dbReference>
<organism evidence="6 7">
    <name type="scientific">Streptococcus mitis</name>
    <dbReference type="NCBI Taxonomy" id="28037"/>
    <lineage>
        <taxon>Bacteria</taxon>
        <taxon>Bacillati</taxon>
        <taxon>Bacillota</taxon>
        <taxon>Bacilli</taxon>
        <taxon>Lactobacillales</taxon>
        <taxon>Streptococcaceae</taxon>
        <taxon>Streptococcus</taxon>
        <taxon>Streptococcus mitis group</taxon>
    </lineage>
</organism>
<comment type="similarity">
    <text evidence="1">Belongs to the ABC transporter superfamily.</text>
</comment>
<gene>
    <name evidence="6" type="ORF">B7692_05010</name>
</gene>
<dbReference type="Pfam" id="PF00005">
    <property type="entry name" value="ABC_tran"/>
    <property type="match status" value="1"/>
</dbReference>
<dbReference type="Proteomes" id="UP000193206">
    <property type="component" value="Unassembled WGS sequence"/>
</dbReference>
<dbReference type="AlphaFoldDB" id="A0A1X1L6Y0"/>
<dbReference type="PROSITE" id="PS50893">
    <property type="entry name" value="ABC_TRANSPORTER_2"/>
    <property type="match status" value="1"/>
</dbReference>
<dbReference type="InterPro" id="IPR017871">
    <property type="entry name" value="ABC_transporter-like_CS"/>
</dbReference>